<dbReference type="EMBL" id="JAPFRD010000005">
    <property type="protein sequence ID" value="MCW8107647.1"/>
    <property type="molecule type" value="Genomic_DNA"/>
</dbReference>
<comment type="caution">
    <text evidence="1">The sequence shown here is derived from an EMBL/GenBank/DDBJ whole genome shotgun (WGS) entry which is preliminary data.</text>
</comment>
<proteinExistence type="predicted"/>
<gene>
    <name evidence="1" type="ORF">OPS25_03890</name>
</gene>
<organism evidence="1 2">
    <name type="scientific">Alteromonas aquimaris</name>
    <dbReference type="NCBI Taxonomy" id="2998417"/>
    <lineage>
        <taxon>Bacteria</taxon>
        <taxon>Pseudomonadati</taxon>
        <taxon>Pseudomonadota</taxon>
        <taxon>Gammaproteobacteria</taxon>
        <taxon>Alteromonadales</taxon>
        <taxon>Alteromonadaceae</taxon>
        <taxon>Alteromonas/Salinimonas group</taxon>
        <taxon>Alteromonas</taxon>
    </lineage>
</organism>
<evidence type="ECO:0000313" key="2">
    <source>
        <dbReference type="Proteomes" id="UP001142810"/>
    </source>
</evidence>
<sequence>MNDSQNNPIANMEGMQAAIANGELKRLRELLGNQKLDTLQKDYLIELAELNGNEDVVTLLKGVPTK</sequence>
<accession>A0ABT3P4E9</accession>
<keyword evidence="2" id="KW-1185">Reference proteome</keyword>
<protein>
    <submittedName>
        <fullName evidence="1">Uncharacterized protein</fullName>
    </submittedName>
</protein>
<reference evidence="1" key="1">
    <citation type="submission" date="2022-11" db="EMBL/GenBank/DDBJ databases">
        <title>Alteromonas sp. nov., isolated from sea water of the Qingdao.</title>
        <authorList>
            <person name="Wang Q."/>
        </authorList>
    </citation>
    <scope>NUCLEOTIDE SEQUENCE</scope>
    <source>
        <strain evidence="1">ASW11-7</strain>
    </source>
</reference>
<dbReference type="Proteomes" id="UP001142810">
    <property type="component" value="Unassembled WGS sequence"/>
</dbReference>
<dbReference type="RefSeq" id="WP_265616350.1">
    <property type="nucleotide sequence ID" value="NZ_JAPFRD010000005.1"/>
</dbReference>
<name>A0ABT3P4E9_9ALTE</name>
<evidence type="ECO:0000313" key="1">
    <source>
        <dbReference type="EMBL" id="MCW8107647.1"/>
    </source>
</evidence>